<protein>
    <recommendedName>
        <fullName evidence="4">YbbR-like domain-containing protein</fullName>
    </recommendedName>
</protein>
<feature type="transmembrane region" description="Helical" evidence="1">
    <location>
        <begin position="71"/>
        <end position="89"/>
    </location>
</feature>
<dbReference type="Gene3D" id="2.170.120.40">
    <property type="entry name" value="YbbR-like domain"/>
    <property type="match status" value="2"/>
</dbReference>
<keyword evidence="1" id="KW-1133">Transmembrane helix</keyword>
<evidence type="ECO:0000256" key="1">
    <source>
        <dbReference type="SAM" id="Phobius"/>
    </source>
</evidence>
<dbReference type="OrthoDB" id="1769748at2"/>
<keyword evidence="1" id="KW-0472">Membrane</keyword>
<comment type="caution">
    <text evidence="2">The sequence shown here is derived from an EMBL/GenBank/DDBJ whole genome shotgun (WGS) entry which is preliminary data.</text>
</comment>
<evidence type="ECO:0008006" key="4">
    <source>
        <dbReference type="Google" id="ProtNLM"/>
    </source>
</evidence>
<accession>A0A1Y4SZ92</accession>
<gene>
    <name evidence="2" type="ORF">B5E75_07755</name>
</gene>
<evidence type="ECO:0000313" key="2">
    <source>
        <dbReference type="EMBL" id="OUQ34083.1"/>
    </source>
</evidence>
<dbReference type="InterPro" id="IPR053154">
    <property type="entry name" value="c-di-AMP_regulator"/>
</dbReference>
<dbReference type="Gene3D" id="2.170.120.30">
    <property type="match status" value="2"/>
</dbReference>
<reference evidence="2 3" key="1">
    <citation type="journal article" date="2018" name="BMC Genomics">
        <title>Whole genome sequencing and function prediction of 133 gut anaerobes isolated from chicken caecum in pure cultures.</title>
        <authorList>
            <person name="Medvecky M."/>
            <person name="Cejkova D."/>
            <person name="Polansky O."/>
            <person name="Karasova D."/>
            <person name="Kubasova T."/>
            <person name="Cizek A."/>
            <person name="Rychlik I."/>
        </authorList>
    </citation>
    <scope>NUCLEOTIDE SEQUENCE [LARGE SCALE GENOMIC DNA]</scope>
    <source>
        <strain evidence="2 3">An13</strain>
    </source>
</reference>
<sequence>MSPRNAKNNKPLKDTTTDFFLKIVEKEKAQSTKESTSKDTVNEKKVKAIDTGARFYNYMNQILDKILSSKVSIMILSFMMAGILFYSVSGKDILTSPTSGATLENVPVHVENLDDSLEASGIPDSVSVVLVGPSLDIYKTNFSKDYEVYLDLQDLNAGDYVLNLRTRHFPESLQVVSIPSSIKVTLAKKVTRTFDLGYRFINEDELDSKYSVSVSQMDLDTVELRASEDTLSKVEKVEACIDVSNQTEDFEQNAKIKAYDSNGDELKVEVRPSDVHVTCQVSSYSKTVPIHANIVGDLPTGYQVSEYTLSQNEVTIFGVEEQLKGVNQVEVDVDVSDLKSSTTLNDLSLKKITGINKFSQDTVDVNVEIEKVITKKFDNIPIKVLNNSHDYKVSFAGQGQYASVSITGTEDKINALKVDNIQATIDIDGLSVGTHQVNVKIAGDDETLAMKLLSSSKITINIERN</sequence>
<name>A0A1Y4SZ92_9FIRM</name>
<dbReference type="RefSeq" id="WP_087358180.1">
    <property type="nucleotide sequence ID" value="NZ_NFLJ01000020.1"/>
</dbReference>
<keyword evidence="1" id="KW-0812">Transmembrane</keyword>
<proteinExistence type="predicted"/>
<dbReference type="AlphaFoldDB" id="A0A1Y4SZ92"/>
<evidence type="ECO:0000313" key="3">
    <source>
        <dbReference type="Proteomes" id="UP000195305"/>
    </source>
</evidence>
<dbReference type="Proteomes" id="UP000195305">
    <property type="component" value="Unassembled WGS sequence"/>
</dbReference>
<organism evidence="2 3">
    <name type="scientific">Massilimicrobiota timonensis</name>
    <dbReference type="NCBI Taxonomy" id="1776392"/>
    <lineage>
        <taxon>Bacteria</taxon>
        <taxon>Bacillati</taxon>
        <taxon>Bacillota</taxon>
        <taxon>Erysipelotrichia</taxon>
        <taxon>Erysipelotrichales</taxon>
        <taxon>Erysipelotrichaceae</taxon>
        <taxon>Massilimicrobiota</taxon>
    </lineage>
</organism>
<dbReference type="EMBL" id="NFLJ01000020">
    <property type="protein sequence ID" value="OUQ34083.1"/>
    <property type="molecule type" value="Genomic_DNA"/>
</dbReference>
<dbReference type="InterPro" id="IPR012505">
    <property type="entry name" value="YbbR"/>
</dbReference>
<keyword evidence="3" id="KW-1185">Reference proteome</keyword>
<dbReference type="Pfam" id="PF07949">
    <property type="entry name" value="YbbR"/>
    <property type="match status" value="3"/>
</dbReference>
<dbReference type="PANTHER" id="PTHR37804:SF1">
    <property type="entry name" value="CDAA REGULATORY PROTEIN CDAR"/>
    <property type="match status" value="1"/>
</dbReference>
<dbReference type="PANTHER" id="PTHR37804">
    <property type="entry name" value="CDAA REGULATORY PROTEIN CDAR"/>
    <property type="match status" value="1"/>
</dbReference>